<name>A0A974P6X6_9CAUL</name>
<evidence type="ECO:0000313" key="1">
    <source>
        <dbReference type="EMBL" id="QQZ52162.1"/>
    </source>
</evidence>
<reference evidence="1" key="1">
    <citation type="submission" date="2021-01" db="EMBL/GenBank/DDBJ databases">
        <title>Genome sequence of Phenylobacterium sp. 20VBR1 isolated from a valley glaceir, Ny-Alesund, Svalbard.</title>
        <authorList>
            <person name="Thomas F.A."/>
            <person name="Krishnan K.P."/>
            <person name="Sinha R.K."/>
        </authorList>
    </citation>
    <scope>NUCLEOTIDE SEQUENCE</scope>
    <source>
        <strain evidence="1">20VBR1</strain>
    </source>
</reference>
<organism evidence="1">
    <name type="scientific">Phenylobacterium glaciei</name>
    <dbReference type="NCBI Taxonomy" id="2803784"/>
    <lineage>
        <taxon>Bacteria</taxon>
        <taxon>Pseudomonadati</taxon>
        <taxon>Pseudomonadota</taxon>
        <taxon>Alphaproteobacteria</taxon>
        <taxon>Caulobacterales</taxon>
        <taxon>Caulobacteraceae</taxon>
        <taxon>Phenylobacterium</taxon>
    </lineage>
</organism>
<dbReference type="EMBL" id="CP068570">
    <property type="protein sequence ID" value="QQZ52162.1"/>
    <property type="molecule type" value="Genomic_DNA"/>
</dbReference>
<accession>A0A974P6X6</accession>
<protein>
    <submittedName>
        <fullName evidence="1">Uncharacterized protein</fullName>
    </submittedName>
</protein>
<dbReference type="AlphaFoldDB" id="A0A974P6X6"/>
<sequence length="66" mass="7067">MGLHPLLLRADHQEVEQHDQADKRQELHQHFLRAAAGGGAGGLSEGGVANMVSPKFVIGPAKSRPF</sequence>
<proteinExistence type="predicted"/>
<gene>
    <name evidence="1" type="ORF">JKL49_12975</name>
</gene>